<dbReference type="OrthoDB" id="4152607at2759"/>
<reference evidence="3" key="2">
    <citation type="journal article" date="2013" name="PLoS Genet.">
        <title>Comparative genome structure, secondary metabolite, and effector coding capacity across Cochliobolus pathogens.</title>
        <authorList>
            <person name="Condon B.J."/>
            <person name="Leng Y."/>
            <person name="Wu D."/>
            <person name="Bushley K.E."/>
            <person name="Ohm R.A."/>
            <person name="Otillar R."/>
            <person name="Martin J."/>
            <person name="Schackwitz W."/>
            <person name="Grimwood J."/>
            <person name="MohdZainudin N."/>
            <person name="Xue C."/>
            <person name="Wang R."/>
            <person name="Manning V.A."/>
            <person name="Dhillon B."/>
            <person name="Tu Z.J."/>
            <person name="Steffenson B.J."/>
            <person name="Salamov A."/>
            <person name="Sun H."/>
            <person name="Lowry S."/>
            <person name="LaButti K."/>
            <person name="Han J."/>
            <person name="Copeland A."/>
            <person name="Lindquist E."/>
            <person name="Barry K."/>
            <person name="Schmutz J."/>
            <person name="Baker S.E."/>
            <person name="Ciuffetti L.M."/>
            <person name="Grigoriev I.V."/>
            <person name="Zhong S."/>
            <person name="Turgeon B.G."/>
        </authorList>
    </citation>
    <scope>NUCLEOTIDE SEQUENCE [LARGE SCALE GENOMIC DNA]</scope>
    <source>
        <strain evidence="3">C5 / ATCC 48332 / race O</strain>
    </source>
</reference>
<organism evidence="2 3">
    <name type="scientific">Cochliobolus heterostrophus (strain C5 / ATCC 48332 / race O)</name>
    <name type="common">Southern corn leaf blight fungus</name>
    <name type="synonym">Bipolaris maydis</name>
    <dbReference type="NCBI Taxonomy" id="701091"/>
    <lineage>
        <taxon>Eukaryota</taxon>
        <taxon>Fungi</taxon>
        <taxon>Dikarya</taxon>
        <taxon>Ascomycota</taxon>
        <taxon>Pezizomycotina</taxon>
        <taxon>Dothideomycetes</taxon>
        <taxon>Pleosporomycetidae</taxon>
        <taxon>Pleosporales</taxon>
        <taxon>Pleosporineae</taxon>
        <taxon>Pleosporaceae</taxon>
        <taxon>Bipolaris</taxon>
    </lineage>
</organism>
<dbReference type="InterPro" id="IPR056009">
    <property type="entry name" value="DUF7587"/>
</dbReference>
<gene>
    <name evidence="2" type="ORF">COCHEDRAFT_1154895</name>
</gene>
<dbReference type="OMA" id="YYEHENR"/>
<dbReference type="eggNOG" id="ENOG502SJQX">
    <property type="taxonomic scope" value="Eukaryota"/>
</dbReference>
<keyword evidence="3" id="KW-1185">Reference proteome</keyword>
<dbReference type="STRING" id="701091.M2UVL4"/>
<proteinExistence type="predicted"/>
<reference evidence="2 3" key="1">
    <citation type="journal article" date="2012" name="PLoS Pathog.">
        <title>Diverse lifestyles and strategies of plant pathogenesis encoded in the genomes of eighteen Dothideomycetes fungi.</title>
        <authorList>
            <person name="Ohm R.A."/>
            <person name="Feau N."/>
            <person name="Henrissat B."/>
            <person name="Schoch C.L."/>
            <person name="Horwitz B.A."/>
            <person name="Barry K.W."/>
            <person name="Condon B.J."/>
            <person name="Copeland A.C."/>
            <person name="Dhillon B."/>
            <person name="Glaser F."/>
            <person name="Hesse C.N."/>
            <person name="Kosti I."/>
            <person name="LaButti K."/>
            <person name="Lindquist E.A."/>
            <person name="Lucas S."/>
            <person name="Salamov A.A."/>
            <person name="Bradshaw R.E."/>
            <person name="Ciuffetti L."/>
            <person name="Hamelin R.C."/>
            <person name="Kema G.H.J."/>
            <person name="Lawrence C."/>
            <person name="Scott J.A."/>
            <person name="Spatafora J.W."/>
            <person name="Turgeon B.G."/>
            <person name="de Wit P.J.G.M."/>
            <person name="Zhong S."/>
            <person name="Goodwin S.B."/>
            <person name="Grigoriev I.V."/>
        </authorList>
    </citation>
    <scope>NUCLEOTIDE SEQUENCE [LARGE SCALE GENOMIC DNA]</scope>
    <source>
        <strain evidence="3">C5 / ATCC 48332 / race O</strain>
    </source>
</reference>
<evidence type="ECO:0000259" key="1">
    <source>
        <dbReference type="Pfam" id="PF24494"/>
    </source>
</evidence>
<dbReference type="Proteomes" id="UP000016936">
    <property type="component" value="Unassembled WGS sequence"/>
</dbReference>
<dbReference type="HOGENOM" id="CLU_035446_0_0_1"/>
<evidence type="ECO:0000313" key="2">
    <source>
        <dbReference type="EMBL" id="EMD91873.1"/>
    </source>
</evidence>
<name>M2UVL4_COCH5</name>
<evidence type="ECO:0000313" key="3">
    <source>
        <dbReference type="Proteomes" id="UP000016936"/>
    </source>
</evidence>
<sequence length="462" mass="52864">MTTSSDELVGKLSAMTIVGDEDQERVDVNARRAIGCNNTPEEDCQNSIQPTNVVSSDAQTETESKRIDFLIDTLGTNEFSINKPAIRCLLIHFERDIRDIIRRFIHEPSTGDFIWKTMEECYNEAVSPSGTLNAHGFFDYLKDSPCIRSMDSDFESQDHAGNFKGERSWADFWVTVLDCSHGGPTLFCPRNSSDTNLGSSDDIPRYLFRVFDEKSSGINSEQIFESSGRNRYNTEKGPNADLVSLPHSTATDLIFYHLKSKNGEKDMDDNLVSWTSSLLFAIQYALIEKYLPTVENSGNEIEDFFLFRLRDERYYNGEYLSQGLLNHAGRSCVVNFTQLESAGLYRLYPEFQDVKSKSQWADRVLDLRKKWSLQRTTTNEEISDALKIAKECFDASDIAYVLLGFRNRKLSYKIKLTKNPAPSWADKPVEVNRYWQALEILKHLRKNLGHDAGIRDIYRVTQ</sequence>
<feature type="domain" description="DUF7587" evidence="1">
    <location>
        <begin position="203"/>
        <end position="288"/>
    </location>
</feature>
<dbReference type="EMBL" id="KB445575">
    <property type="protein sequence ID" value="EMD91873.1"/>
    <property type="molecule type" value="Genomic_DNA"/>
</dbReference>
<accession>M2UVL4</accession>
<protein>
    <recommendedName>
        <fullName evidence="1">DUF7587 domain-containing protein</fullName>
    </recommendedName>
</protein>
<dbReference type="Pfam" id="PF24494">
    <property type="entry name" value="DUF7587"/>
    <property type="match status" value="1"/>
</dbReference>
<dbReference type="AlphaFoldDB" id="M2UVL4"/>